<dbReference type="PANTHER" id="PTHR46910">
    <property type="entry name" value="TRANSCRIPTION FACTOR PDR1"/>
    <property type="match status" value="1"/>
</dbReference>
<feature type="region of interest" description="Disordered" evidence="2">
    <location>
        <begin position="720"/>
        <end position="744"/>
    </location>
</feature>
<keyword evidence="5" id="KW-1185">Reference proteome</keyword>
<dbReference type="Proteomes" id="UP000284842">
    <property type="component" value="Unassembled WGS sequence"/>
</dbReference>
<feature type="region of interest" description="Disordered" evidence="2">
    <location>
        <begin position="68"/>
        <end position="156"/>
    </location>
</feature>
<accession>A0A409VCQ8</accession>
<feature type="compositionally biased region" description="Low complexity" evidence="2">
    <location>
        <begin position="143"/>
        <end position="154"/>
    </location>
</feature>
<evidence type="ECO:0000256" key="2">
    <source>
        <dbReference type="SAM" id="MobiDB-lite"/>
    </source>
</evidence>
<gene>
    <name evidence="4" type="ORF">CVT24_009418</name>
</gene>
<dbReference type="EMBL" id="NHTK01006101">
    <property type="protein sequence ID" value="PPQ63989.1"/>
    <property type="molecule type" value="Genomic_DNA"/>
</dbReference>
<feature type="compositionally biased region" description="Low complexity" evidence="2">
    <location>
        <begin position="686"/>
        <end position="699"/>
    </location>
</feature>
<dbReference type="AlphaFoldDB" id="A0A409VCQ8"/>
<evidence type="ECO:0000313" key="4">
    <source>
        <dbReference type="EMBL" id="PPQ63989.1"/>
    </source>
</evidence>
<dbReference type="CDD" id="cd12148">
    <property type="entry name" value="fungal_TF_MHR"/>
    <property type="match status" value="1"/>
</dbReference>
<feature type="region of interest" description="Disordered" evidence="2">
    <location>
        <begin position="859"/>
        <end position="880"/>
    </location>
</feature>
<feature type="compositionally biased region" description="Basic and acidic residues" evidence="2">
    <location>
        <begin position="116"/>
        <end position="142"/>
    </location>
</feature>
<dbReference type="InterPro" id="IPR007219">
    <property type="entry name" value="XnlR_reg_dom"/>
</dbReference>
<feature type="compositionally biased region" description="Basic and acidic residues" evidence="2">
    <location>
        <begin position="863"/>
        <end position="880"/>
    </location>
</feature>
<dbReference type="GO" id="GO:0003677">
    <property type="term" value="F:DNA binding"/>
    <property type="evidence" value="ECO:0007669"/>
    <property type="project" value="InterPro"/>
</dbReference>
<feature type="compositionally biased region" description="Polar residues" evidence="2">
    <location>
        <begin position="95"/>
        <end position="110"/>
    </location>
</feature>
<protein>
    <recommendedName>
        <fullName evidence="3">Xylanolytic transcriptional activator regulatory domain-containing protein</fullName>
    </recommendedName>
</protein>
<reference evidence="4 5" key="1">
    <citation type="journal article" date="2018" name="Evol. Lett.">
        <title>Horizontal gene cluster transfer increased hallucinogenic mushroom diversity.</title>
        <authorList>
            <person name="Reynolds H.T."/>
            <person name="Vijayakumar V."/>
            <person name="Gluck-Thaler E."/>
            <person name="Korotkin H.B."/>
            <person name="Matheny P.B."/>
            <person name="Slot J.C."/>
        </authorList>
    </citation>
    <scope>NUCLEOTIDE SEQUENCE [LARGE SCALE GENOMIC DNA]</scope>
    <source>
        <strain evidence="4 5">2629</strain>
    </source>
</reference>
<dbReference type="Pfam" id="PF04082">
    <property type="entry name" value="Fungal_trans"/>
    <property type="match status" value="1"/>
</dbReference>
<dbReference type="InParanoid" id="A0A409VCQ8"/>
<sequence length="880" mass="99823">MSAQIVFKLVNLAHICHEASKPRGPPKAYITGLEDRLEALEALVQKIRPDIDFSDELGPPVIRDSWKNQTSTVSSSKSSALPPILIPNNAHHTHVSSPTIPSLSPCSTHLTFGPHSHPDRARKDSPTRSMNYRDSHTTKFSEDNTSSDYSSSPSDAEDTIITSLVGRMKMTLKVAEQDSDPEDGSIRFHGRISTAGLVEVARQFKHMHMQGSSDHASPSSPDNSTVAQTRRPVFWRTTQWESVEDADETQLPSFLAHFPPIELCRQLVELYFRHSNTLYPLLHRPTFDRQWSNGLYRRNIWFAAVCMLVFAIGSSWSNDERVLPENLRSDNGTPEWTHAGRHFFQAALDVHWLRRSYLHPSSLFEIQTFALIGLYLRGAGDISSAWIYVSLGLRKAQDVGAHRKKVYRDQINTDDELWKRAFWHLVVFDRMSGIHLGRPPSVGEEDFDLDFPLEIDDEHWEVENGRFVQPPGVPPLVSAFNQIIRLSKISAFASRTLYAIDRAVAFEGVSTPTKAELAKQISQALQIWVDNIPEHPPSTTPSQSHPCTFVTDDPAALVCLDAVKTCVRIIRNDCNRNIDSLDTPHLGIVVHACCAFLLIVIWSLKLQEQNLQSQGIHDIKPPVAQRIEWMMNDVLFFIQILEQHRVRWPICSSLLSELEDLVPQTRQHKSQATLPHPNVDFREETSSSPSYASQLSSHPRPIPSPISRHELRNQLSTDNFQISHNKPDPSVIQNHVPQRGNYPLSKEQNHVYHSTQLNFVPADASVPSATFRSLDHDYDHNYDVRKLDVSTPLSPSQRPFPYISTSMRRISHSSINTAEHEYTRYPQARISGIRSNLADGPSSEHQDLIDLETNYTPISRHSRQLDHHSATYPDYLKRPR</sequence>
<dbReference type="GO" id="GO:0006351">
    <property type="term" value="P:DNA-templated transcription"/>
    <property type="evidence" value="ECO:0007669"/>
    <property type="project" value="InterPro"/>
</dbReference>
<feature type="region of interest" description="Disordered" evidence="2">
    <location>
        <begin position="207"/>
        <end position="228"/>
    </location>
</feature>
<dbReference type="GO" id="GO:0003700">
    <property type="term" value="F:DNA-binding transcription factor activity"/>
    <property type="evidence" value="ECO:0007669"/>
    <property type="project" value="InterPro"/>
</dbReference>
<keyword evidence="1" id="KW-0539">Nucleus</keyword>
<dbReference type="InterPro" id="IPR050987">
    <property type="entry name" value="AtrR-like"/>
</dbReference>
<feature type="compositionally biased region" description="Low complexity" evidence="2">
    <location>
        <begin position="70"/>
        <end position="79"/>
    </location>
</feature>
<dbReference type="PANTHER" id="PTHR46910:SF1">
    <property type="entry name" value="MISCELLANEOUS ZN(II)2CYS6 TRANSCRIPTION FACTOR (EUROFUNG)-RELATED"/>
    <property type="match status" value="1"/>
</dbReference>
<feature type="domain" description="Xylanolytic transcriptional activator regulatory" evidence="3">
    <location>
        <begin position="385"/>
        <end position="458"/>
    </location>
</feature>
<evidence type="ECO:0000256" key="1">
    <source>
        <dbReference type="ARBA" id="ARBA00023242"/>
    </source>
</evidence>
<evidence type="ECO:0000259" key="3">
    <source>
        <dbReference type="SMART" id="SM00906"/>
    </source>
</evidence>
<dbReference type="OrthoDB" id="4456959at2759"/>
<organism evidence="4 5">
    <name type="scientific">Panaeolus cyanescens</name>
    <dbReference type="NCBI Taxonomy" id="181874"/>
    <lineage>
        <taxon>Eukaryota</taxon>
        <taxon>Fungi</taxon>
        <taxon>Dikarya</taxon>
        <taxon>Basidiomycota</taxon>
        <taxon>Agaricomycotina</taxon>
        <taxon>Agaricomycetes</taxon>
        <taxon>Agaricomycetidae</taxon>
        <taxon>Agaricales</taxon>
        <taxon>Agaricineae</taxon>
        <taxon>Galeropsidaceae</taxon>
        <taxon>Panaeolus</taxon>
    </lineage>
</organism>
<name>A0A409VCQ8_9AGAR</name>
<feature type="compositionally biased region" description="Polar residues" evidence="2">
    <location>
        <begin position="210"/>
        <end position="228"/>
    </location>
</feature>
<evidence type="ECO:0000313" key="5">
    <source>
        <dbReference type="Proteomes" id="UP000284842"/>
    </source>
</evidence>
<feature type="region of interest" description="Disordered" evidence="2">
    <location>
        <begin position="666"/>
        <end position="707"/>
    </location>
</feature>
<proteinExistence type="predicted"/>
<dbReference type="SMART" id="SM00906">
    <property type="entry name" value="Fungal_trans"/>
    <property type="match status" value="1"/>
</dbReference>
<dbReference type="GO" id="GO:0008270">
    <property type="term" value="F:zinc ion binding"/>
    <property type="evidence" value="ECO:0007669"/>
    <property type="project" value="InterPro"/>
</dbReference>
<comment type="caution">
    <text evidence="4">The sequence shown here is derived from an EMBL/GenBank/DDBJ whole genome shotgun (WGS) entry which is preliminary data.</text>
</comment>